<dbReference type="AlphaFoldDB" id="A0A8C8W717"/>
<evidence type="ECO:0000313" key="6">
    <source>
        <dbReference type="Ensembl" id="ENSPEMP00000036642.1"/>
    </source>
</evidence>
<keyword evidence="3" id="KW-0238">DNA-binding</keyword>
<protein>
    <recommendedName>
        <fullName evidence="5">DUF4195 domain-containing protein</fullName>
    </recommendedName>
</protein>
<organism evidence="6 7">
    <name type="scientific">Peromyscus maniculatus bairdii</name>
    <name type="common">Prairie deer mouse</name>
    <dbReference type="NCBI Taxonomy" id="230844"/>
    <lineage>
        <taxon>Eukaryota</taxon>
        <taxon>Metazoa</taxon>
        <taxon>Chordata</taxon>
        <taxon>Craniata</taxon>
        <taxon>Vertebrata</taxon>
        <taxon>Euteleostomi</taxon>
        <taxon>Mammalia</taxon>
        <taxon>Eutheria</taxon>
        <taxon>Euarchontoglires</taxon>
        <taxon>Glires</taxon>
        <taxon>Rodentia</taxon>
        <taxon>Myomorpha</taxon>
        <taxon>Muroidea</taxon>
        <taxon>Cricetidae</taxon>
        <taxon>Neotominae</taxon>
        <taxon>Peromyscus</taxon>
    </lineage>
</organism>
<evidence type="ECO:0000259" key="5">
    <source>
        <dbReference type="Pfam" id="PF13836"/>
    </source>
</evidence>
<dbReference type="Pfam" id="PF13836">
    <property type="entry name" value="DUF4195"/>
    <property type="match status" value="1"/>
</dbReference>
<evidence type="ECO:0000256" key="3">
    <source>
        <dbReference type="ARBA" id="ARBA00023125"/>
    </source>
</evidence>
<reference evidence="6" key="3">
    <citation type="submission" date="2025-09" db="UniProtKB">
        <authorList>
            <consortium name="Ensembl"/>
        </authorList>
    </citation>
    <scope>IDENTIFICATION</scope>
</reference>
<dbReference type="GeneTree" id="ENSGT00940000158889"/>
<feature type="domain" description="DUF4195" evidence="5">
    <location>
        <begin position="45"/>
        <end position="138"/>
    </location>
</feature>
<dbReference type="GO" id="GO:0003677">
    <property type="term" value="F:DNA binding"/>
    <property type="evidence" value="ECO:0007669"/>
    <property type="project" value="UniProtKB-KW"/>
</dbReference>
<evidence type="ECO:0000313" key="7">
    <source>
        <dbReference type="Proteomes" id="UP000694547"/>
    </source>
</evidence>
<dbReference type="InterPro" id="IPR025243">
    <property type="entry name" value="DUF4195"/>
</dbReference>
<reference evidence="6 7" key="1">
    <citation type="submission" date="2018-10" db="EMBL/GenBank/DDBJ databases">
        <title>Improved assembly of the deer mouse Peromyscus maniculatus genome.</title>
        <authorList>
            <person name="Lassance J.-M."/>
            <person name="Hoekstra H.E."/>
        </authorList>
    </citation>
    <scope>NUCLEOTIDE SEQUENCE [LARGE SCALE GENOMIC DNA]</scope>
</reference>
<comment type="subcellular location">
    <subcellularLocation>
        <location evidence="1">Nucleus</location>
    </subcellularLocation>
</comment>
<evidence type="ECO:0000256" key="4">
    <source>
        <dbReference type="ARBA" id="ARBA00023163"/>
    </source>
</evidence>
<dbReference type="Ensembl" id="ENSPEMT00000038737.1">
    <property type="protein sequence ID" value="ENSPEMP00000036642.1"/>
    <property type="gene ID" value="ENSPEMG00000024722.1"/>
</dbReference>
<evidence type="ECO:0000256" key="1">
    <source>
        <dbReference type="ARBA" id="ARBA00004123"/>
    </source>
</evidence>
<accession>A0A8C8W717</accession>
<keyword evidence="2" id="KW-0805">Transcription regulation</keyword>
<reference evidence="6" key="2">
    <citation type="submission" date="2025-08" db="UniProtKB">
        <authorList>
            <consortium name="Ensembl"/>
        </authorList>
    </citation>
    <scope>IDENTIFICATION</scope>
</reference>
<evidence type="ECO:0000256" key="2">
    <source>
        <dbReference type="ARBA" id="ARBA00023015"/>
    </source>
</evidence>
<keyword evidence="7" id="KW-1185">Reference proteome</keyword>
<keyword evidence="4" id="KW-0804">Transcription</keyword>
<dbReference type="GO" id="GO:0005634">
    <property type="term" value="C:nucleus"/>
    <property type="evidence" value="ECO:0007669"/>
    <property type="project" value="UniProtKB-SubCell"/>
</dbReference>
<name>A0A8C8W717_PERMB</name>
<dbReference type="Proteomes" id="UP000694547">
    <property type="component" value="Chromosome 7"/>
</dbReference>
<proteinExistence type="predicted"/>
<sequence length="153" mass="17187">MGDSSFQPKDNLKMAELFMECEEEELEPWQKKVKEVEEDDDDEPIFVAEIASSKPAISNILNRVNPSSHSRGLKNGALNRGFTTSFKPTNQRFPNPASNPVAALPVNFHPEPRSSDSSVIVQPFSKPGYLTNSPRVLPIKMVWKLNQSMVECR</sequence>